<protein>
    <submittedName>
        <fullName evidence="2">Uncharacterized protein</fullName>
    </submittedName>
</protein>
<dbReference type="Proteomes" id="UP000182624">
    <property type="component" value="Unassembled WGS sequence"/>
</dbReference>
<proteinExistence type="predicted"/>
<feature type="transmembrane region" description="Helical" evidence="1">
    <location>
        <begin position="12"/>
        <end position="30"/>
    </location>
</feature>
<organism evidence="2 3">
    <name type="scientific">Butyrivibrio proteoclasticus</name>
    <dbReference type="NCBI Taxonomy" id="43305"/>
    <lineage>
        <taxon>Bacteria</taxon>
        <taxon>Bacillati</taxon>
        <taxon>Bacillota</taxon>
        <taxon>Clostridia</taxon>
        <taxon>Lachnospirales</taxon>
        <taxon>Lachnospiraceae</taxon>
        <taxon>Butyrivibrio</taxon>
    </lineage>
</organism>
<sequence>MKNDTKREWIVTAILLAISSLFGLAGFLVGRSAYKKTISK</sequence>
<keyword evidence="1" id="KW-0472">Membrane</keyword>
<accession>A0A1I5YN61</accession>
<keyword evidence="1" id="KW-1133">Transmembrane helix</keyword>
<keyword evidence="1" id="KW-0812">Transmembrane</keyword>
<dbReference type="AlphaFoldDB" id="A0A1I5YN61"/>
<reference evidence="3" key="1">
    <citation type="submission" date="2016-10" db="EMBL/GenBank/DDBJ databases">
        <authorList>
            <person name="Varghese N."/>
            <person name="Submissions S."/>
        </authorList>
    </citation>
    <scope>NUCLEOTIDE SEQUENCE [LARGE SCALE GENOMIC DNA]</scope>
    <source>
        <strain evidence="3">P18</strain>
    </source>
</reference>
<evidence type="ECO:0000256" key="1">
    <source>
        <dbReference type="SAM" id="Phobius"/>
    </source>
</evidence>
<evidence type="ECO:0000313" key="2">
    <source>
        <dbReference type="EMBL" id="SFQ45347.1"/>
    </source>
</evidence>
<gene>
    <name evidence="2" type="ORF">SAMN04487928_15013</name>
</gene>
<keyword evidence="3" id="KW-1185">Reference proteome</keyword>
<dbReference type="EMBL" id="FOXO01000050">
    <property type="protein sequence ID" value="SFQ45347.1"/>
    <property type="molecule type" value="Genomic_DNA"/>
</dbReference>
<evidence type="ECO:0000313" key="3">
    <source>
        <dbReference type="Proteomes" id="UP000182624"/>
    </source>
</evidence>
<name>A0A1I5YN61_9FIRM</name>